<dbReference type="AlphaFoldDB" id="A0A819I8B6"/>
<comment type="caution">
    <text evidence="1">The sequence shown here is derived from an EMBL/GenBank/DDBJ whole genome shotgun (WGS) entry which is preliminary data.</text>
</comment>
<organism evidence="1 2">
    <name type="scientific">Rotaria sordida</name>
    <dbReference type="NCBI Taxonomy" id="392033"/>
    <lineage>
        <taxon>Eukaryota</taxon>
        <taxon>Metazoa</taxon>
        <taxon>Spiralia</taxon>
        <taxon>Gnathifera</taxon>
        <taxon>Rotifera</taxon>
        <taxon>Eurotatoria</taxon>
        <taxon>Bdelloidea</taxon>
        <taxon>Philodinida</taxon>
        <taxon>Philodinidae</taxon>
        <taxon>Rotaria</taxon>
    </lineage>
</organism>
<feature type="non-terminal residue" evidence="1">
    <location>
        <position position="1"/>
    </location>
</feature>
<evidence type="ECO:0000313" key="2">
    <source>
        <dbReference type="Proteomes" id="UP000663874"/>
    </source>
</evidence>
<dbReference type="Proteomes" id="UP000663874">
    <property type="component" value="Unassembled WGS sequence"/>
</dbReference>
<dbReference type="EMBL" id="CAJOBE010003939">
    <property type="protein sequence ID" value="CAF3908087.1"/>
    <property type="molecule type" value="Genomic_DNA"/>
</dbReference>
<reference evidence="1" key="1">
    <citation type="submission" date="2021-02" db="EMBL/GenBank/DDBJ databases">
        <authorList>
            <person name="Nowell W R."/>
        </authorList>
    </citation>
    <scope>NUCLEOTIDE SEQUENCE</scope>
</reference>
<evidence type="ECO:0000313" key="1">
    <source>
        <dbReference type="EMBL" id="CAF3908087.1"/>
    </source>
</evidence>
<proteinExistence type="predicted"/>
<sequence length="83" mass="9204">NNNNNNDNTINYEATGSNNIRLKLAQSSSYYQTTSSSIHTLNDVLNQSNISSSSRLSPQFTLNTGGNDIRDLSSRKPFFFLAL</sequence>
<name>A0A819I8B6_9BILA</name>
<protein>
    <submittedName>
        <fullName evidence="1">Uncharacterized protein</fullName>
    </submittedName>
</protein>
<accession>A0A819I8B6</accession>
<gene>
    <name evidence="1" type="ORF">FNK824_LOCUS20943</name>
</gene>